<accession>A0ABR2HXY2</accession>
<evidence type="ECO:0000313" key="2">
    <source>
        <dbReference type="EMBL" id="KAK8855000.1"/>
    </source>
</evidence>
<evidence type="ECO:0000256" key="1">
    <source>
        <dbReference type="SAM" id="SignalP"/>
    </source>
</evidence>
<evidence type="ECO:0000313" key="3">
    <source>
        <dbReference type="Proteomes" id="UP001390339"/>
    </source>
</evidence>
<dbReference type="EMBL" id="JAPCWZ010000007">
    <property type="protein sequence ID" value="KAK8855000.1"/>
    <property type="molecule type" value="Genomic_DNA"/>
</dbReference>
<comment type="caution">
    <text evidence="2">The sequence shown here is derived from an EMBL/GenBank/DDBJ whole genome shotgun (WGS) entry which is preliminary data.</text>
</comment>
<name>A0ABR2HXY2_9PEZI</name>
<feature type="signal peptide" evidence="1">
    <location>
        <begin position="1"/>
        <end position="19"/>
    </location>
</feature>
<sequence>MFKSNVLVILSYAAGLALGSPVADPPQITTITVIPQPPPAEPTTTPCPTVTNKAICPTCTQLACAKISTIYEGLPGCPSPVPTLIWDYFCGGACPPPECTTIYTYPGRTTSASPAAITTTF</sequence>
<gene>
    <name evidence="2" type="ORF">PGQ11_010912</name>
</gene>
<proteinExistence type="predicted"/>
<keyword evidence="3" id="KW-1185">Reference proteome</keyword>
<organism evidence="2 3">
    <name type="scientific">Apiospora arundinis</name>
    <dbReference type="NCBI Taxonomy" id="335852"/>
    <lineage>
        <taxon>Eukaryota</taxon>
        <taxon>Fungi</taxon>
        <taxon>Dikarya</taxon>
        <taxon>Ascomycota</taxon>
        <taxon>Pezizomycotina</taxon>
        <taxon>Sordariomycetes</taxon>
        <taxon>Xylariomycetidae</taxon>
        <taxon>Amphisphaeriales</taxon>
        <taxon>Apiosporaceae</taxon>
        <taxon>Apiospora</taxon>
    </lineage>
</organism>
<feature type="chain" id="PRO_5046262731" evidence="1">
    <location>
        <begin position="20"/>
        <end position="121"/>
    </location>
</feature>
<protein>
    <submittedName>
        <fullName evidence="2">Uncharacterized protein</fullName>
    </submittedName>
</protein>
<keyword evidence="1" id="KW-0732">Signal</keyword>
<dbReference type="Proteomes" id="UP001390339">
    <property type="component" value="Unassembled WGS sequence"/>
</dbReference>
<reference evidence="2 3" key="1">
    <citation type="journal article" date="2024" name="IMA Fungus">
        <title>Apiospora arundinis, a panoply of carbohydrate-active enzymes and secondary metabolites.</title>
        <authorList>
            <person name="Sorensen T."/>
            <person name="Petersen C."/>
            <person name="Muurmann A.T."/>
            <person name="Christiansen J.V."/>
            <person name="Brundto M.L."/>
            <person name="Overgaard C.K."/>
            <person name="Boysen A.T."/>
            <person name="Wollenberg R.D."/>
            <person name="Larsen T.O."/>
            <person name="Sorensen J.L."/>
            <person name="Nielsen K.L."/>
            <person name="Sondergaard T.E."/>
        </authorList>
    </citation>
    <scope>NUCLEOTIDE SEQUENCE [LARGE SCALE GENOMIC DNA]</scope>
    <source>
        <strain evidence="2 3">AAU 773</strain>
    </source>
</reference>